<protein>
    <recommendedName>
        <fullName evidence="4">Transforming acidic coiled-coil-containing protein C-terminal domain-containing protein</fullName>
    </recommendedName>
</protein>
<dbReference type="PANTHER" id="PTHR13924:SF11">
    <property type="entry name" value="TRANSFORMING ACIDIC COILED-COIL-CONTAINING PROTEIN 2"/>
    <property type="match status" value="1"/>
</dbReference>
<feature type="compositionally biased region" description="Pro residues" evidence="1">
    <location>
        <begin position="245"/>
        <end position="260"/>
    </location>
</feature>
<gene>
    <name evidence="2" type="ORF">GSONMT00038383001</name>
</gene>
<dbReference type="PANTHER" id="PTHR13924">
    <property type="entry name" value="TRANSFORMING ACIDIC COILED-COIL CONTAINING PROTEIN 1/2"/>
    <property type="match status" value="1"/>
</dbReference>
<reference evidence="2" key="1">
    <citation type="journal article" date="2014" name="Nat. Commun.">
        <title>The rainbow trout genome provides novel insights into evolution after whole-genome duplication in vertebrates.</title>
        <authorList>
            <person name="Berthelot C."/>
            <person name="Brunet F."/>
            <person name="Chalopin D."/>
            <person name="Juanchich A."/>
            <person name="Bernard M."/>
            <person name="Noel B."/>
            <person name="Bento P."/>
            <person name="Da Silva C."/>
            <person name="Labadie K."/>
            <person name="Alberti A."/>
            <person name="Aury J.M."/>
            <person name="Louis A."/>
            <person name="Dehais P."/>
            <person name="Bardou P."/>
            <person name="Montfort J."/>
            <person name="Klopp C."/>
            <person name="Cabau C."/>
            <person name="Gaspin C."/>
            <person name="Thorgaard G.H."/>
            <person name="Boussaha M."/>
            <person name="Quillet E."/>
            <person name="Guyomard R."/>
            <person name="Galiana D."/>
            <person name="Bobe J."/>
            <person name="Volff J.N."/>
            <person name="Genet C."/>
            <person name="Wincker P."/>
            <person name="Jaillon O."/>
            <person name="Roest Crollius H."/>
            <person name="Guiguen Y."/>
        </authorList>
    </citation>
    <scope>NUCLEOTIDE SEQUENCE [LARGE SCALE GENOMIC DNA]</scope>
</reference>
<feature type="compositionally biased region" description="Low complexity" evidence="1">
    <location>
        <begin position="453"/>
        <end position="476"/>
    </location>
</feature>
<dbReference type="GO" id="GO:0021987">
    <property type="term" value="P:cerebral cortex development"/>
    <property type="evidence" value="ECO:0007669"/>
    <property type="project" value="TreeGrafter"/>
</dbReference>
<feature type="compositionally biased region" description="Basic residues" evidence="1">
    <location>
        <begin position="363"/>
        <end position="381"/>
    </location>
</feature>
<organism evidence="2 3">
    <name type="scientific">Oncorhynchus mykiss</name>
    <name type="common">Rainbow trout</name>
    <name type="synonym">Salmo gairdneri</name>
    <dbReference type="NCBI Taxonomy" id="8022"/>
    <lineage>
        <taxon>Eukaryota</taxon>
        <taxon>Metazoa</taxon>
        <taxon>Chordata</taxon>
        <taxon>Craniata</taxon>
        <taxon>Vertebrata</taxon>
        <taxon>Euteleostomi</taxon>
        <taxon>Actinopterygii</taxon>
        <taxon>Neopterygii</taxon>
        <taxon>Teleostei</taxon>
        <taxon>Protacanthopterygii</taxon>
        <taxon>Salmoniformes</taxon>
        <taxon>Salmonidae</taxon>
        <taxon>Salmoninae</taxon>
        <taxon>Oncorhynchus</taxon>
    </lineage>
</organism>
<dbReference type="GO" id="GO:0007052">
    <property type="term" value="P:mitotic spindle organization"/>
    <property type="evidence" value="ECO:0007669"/>
    <property type="project" value="InterPro"/>
</dbReference>
<name>A0A060Z4R2_ONCMY</name>
<evidence type="ECO:0000313" key="3">
    <source>
        <dbReference type="Proteomes" id="UP000193380"/>
    </source>
</evidence>
<dbReference type="GO" id="GO:0007097">
    <property type="term" value="P:nuclear migration"/>
    <property type="evidence" value="ECO:0007669"/>
    <property type="project" value="TreeGrafter"/>
</dbReference>
<sequence length="514" mass="53808">MQTLTMHCGIMSRLHSTCHIYFSVPPGLGCDSEADGEPGSEAKGHHGSSLSIVFDEDKPIAASGAYNLDQLIAAAAAAAEAQSRTTLTRSLSLQAGELDVSGPLDNVGSSLSIGDSRPLAEAFSIDSGTESAPGTLRRPSKKGPLRTGGSLKKKPLLRQSSNPESPQPPSSGITPELKKSTRASSPLLGSEDQEVGGATTNSGPASATPSPGGTLRRTRKSRVESPAALIEETNHTSPATDNQPIPTPTPDTPIPVPEAPLPASEGSSPIPPSGAYKWDPDNFEDIDPFNTGGSKVANSPPLGRKGVANSPPLGRKGVANSPPLGRKGVSAPPIRTSGAVRLEFDYSEETLEEPPKASPPPKKLGRKPGSKMPLRKPRMGLKKVVQPPSEPLDNTPATDPGDDLPIHKASYNFDPAQWDDPNFNPFGSNSEIPVSPKLNKPSRRFDSDTFDESAAFKSSSNSMAASPPTAASGSASFEVSANDNEVDNDNDNVGELEDHNQNKPSKTKKKPIKS</sequence>
<proteinExistence type="predicted"/>
<evidence type="ECO:0008006" key="4">
    <source>
        <dbReference type="Google" id="ProtNLM"/>
    </source>
</evidence>
<dbReference type="EMBL" id="FR924782">
    <property type="protein sequence ID" value="CDQ96250.1"/>
    <property type="molecule type" value="Genomic_DNA"/>
</dbReference>
<feature type="compositionally biased region" description="Acidic residues" evidence="1">
    <location>
        <begin position="484"/>
        <end position="495"/>
    </location>
</feature>
<accession>A0A060Z4R2</accession>
<dbReference type="Proteomes" id="UP000193380">
    <property type="component" value="Unassembled WGS sequence"/>
</dbReference>
<dbReference type="InterPro" id="IPR039915">
    <property type="entry name" value="TACC"/>
</dbReference>
<dbReference type="STRING" id="8022.A0A060Z4R2"/>
<feature type="region of interest" description="Disordered" evidence="1">
    <location>
        <begin position="124"/>
        <end position="514"/>
    </location>
</feature>
<evidence type="ECO:0000256" key="1">
    <source>
        <dbReference type="SAM" id="MobiDB-lite"/>
    </source>
</evidence>
<feature type="compositionally biased region" description="Basic residues" evidence="1">
    <location>
        <begin position="505"/>
        <end position="514"/>
    </location>
</feature>
<reference evidence="2" key="2">
    <citation type="submission" date="2014-03" db="EMBL/GenBank/DDBJ databases">
        <authorList>
            <person name="Genoscope - CEA"/>
        </authorList>
    </citation>
    <scope>NUCLEOTIDE SEQUENCE</scope>
</reference>
<dbReference type="GO" id="GO:0005737">
    <property type="term" value="C:cytoplasm"/>
    <property type="evidence" value="ECO:0007669"/>
    <property type="project" value="TreeGrafter"/>
</dbReference>
<dbReference type="AlphaFoldDB" id="A0A060Z4R2"/>
<evidence type="ECO:0000313" key="2">
    <source>
        <dbReference type="EMBL" id="CDQ96250.1"/>
    </source>
</evidence>
<feature type="compositionally biased region" description="Polar residues" evidence="1">
    <location>
        <begin position="198"/>
        <end position="211"/>
    </location>
</feature>
<dbReference type="PaxDb" id="8022-A0A060Z4R2"/>